<evidence type="ECO:0000313" key="2">
    <source>
        <dbReference type="Proteomes" id="UP000179734"/>
    </source>
</evidence>
<name>A0A1S1MX28_9MYCO</name>
<gene>
    <name evidence="1" type="ORF">BKN37_25380</name>
</gene>
<dbReference type="Proteomes" id="UP000179734">
    <property type="component" value="Unassembled WGS sequence"/>
</dbReference>
<proteinExistence type="predicted"/>
<evidence type="ECO:0000313" key="1">
    <source>
        <dbReference type="EMBL" id="OHU91920.1"/>
    </source>
</evidence>
<protein>
    <submittedName>
        <fullName evidence="1">Uncharacterized protein</fullName>
    </submittedName>
</protein>
<dbReference type="EMBL" id="MLQM01000242">
    <property type="protein sequence ID" value="OHU91920.1"/>
    <property type="molecule type" value="Genomic_DNA"/>
</dbReference>
<sequence length="91" mass="9792">MRVMNAEELAARLSGAIAPRDAIMRRLIDVGEPVAAIIDLMEKAATERVAVPPELLAEVEQMIGDGDFDEVDARSVSEDVAVLRTRAVSTS</sequence>
<dbReference type="AlphaFoldDB" id="A0A1S1MX28"/>
<keyword evidence="2" id="KW-1185">Reference proteome</keyword>
<organism evidence="1 2">
    <name type="scientific">Mycobacterium talmoniae</name>
    <dbReference type="NCBI Taxonomy" id="1858794"/>
    <lineage>
        <taxon>Bacteria</taxon>
        <taxon>Bacillati</taxon>
        <taxon>Actinomycetota</taxon>
        <taxon>Actinomycetes</taxon>
        <taxon>Mycobacteriales</taxon>
        <taxon>Mycobacteriaceae</taxon>
        <taxon>Mycobacterium</taxon>
    </lineage>
</organism>
<accession>A0A1S1MX28</accession>
<reference evidence="1 2" key="1">
    <citation type="submission" date="2016-10" db="EMBL/GenBank/DDBJ databases">
        <title>Genome sequence of Mycobacterium talmonii.</title>
        <authorList>
            <person name="Greninger A.L."/>
            <person name="Elliott B."/>
            <person name="Vasireddy S."/>
            <person name="Vasireddy R."/>
        </authorList>
    </citation>
    <scope>NUCLEOTIDE SEQUENCE [LARGE SCALE GENOMIC DNA]</scope>
    <source>
        <strain evidence="2">NE-TNMC-100812</strain>
    </source>
</reference>
<comment type="caution">
    <text evidence="1">The sequence shown here is derived from an EMBL/GenBank/DDBJ whole genome shotgun (WGS) entry which is preliminary data.</text>
</comment>